<dbReference type="Pfam" id="PF00188">
    <property type="entry name" value="CAP"/>
    <property type="match status" value="1"/>
</dbReference>
<evidence type="ECO:0000256" key="1">
    <source>
        <dbReference type="SAM" id="MobiDB-lite"/>
    </source>
</evidence>
<dbReference type="EMBL" id="DUZY01000004">
    <property type="protein sequence ID" value="DAD36262.1"/>
    <property type="molecule type" value="Genomic_DNA"/>
</dbReference>
<dbReference type="PANTHER" id="PTHR10334">
    <property type="entry name" value="CYSTEINE-RICH SECRETORY PROTEIN-RELATED"/>
    <property type="match status" value="1"/>
</dbReference>
<dbReference type="PROSITE" id="PS01009">
    <property type="entry name" value="CRISP_1"/>
    <property type="match status" value="1"/>
</dbReference>
<keyword evidence="2" id="KW-0732">Signal</keyword>
<organism evidence="4 5">
    <name type="scientific">Nelumbo nucifera</name>
    <name type="common">Sacred lotus</name>
    <dbReference type="NCBI Taxonomy" id="4432"/>
    <lineage>
        <taxon>Eukaryota</taxon>
        <taxon>Viridiplantae</taxon>
        <taxon>Streptophyta</taxon>
        <taxon>Embryophyta</taxon>
        <taxon>Tracheophyta</taxon>
        <taxon>Spermatophyta</taxon>
        <taxon>Magnoliopsida</taxon>
        <taxon>Proteales</taxon>
        <taxon>Nelumbonaceae</taxon>
        <taxon>Nelumbo</taxon>
    </lineage>
</organism>
<dbReference type="Gene3D" id="3.40.33.10">
    <property type="entry name" value="CAP"/>
    <property type="match status" value="1"/>
</dbReference>
<evidence type="ECO:0000259" key="3">
    <source>
        <dbReference type="SMART" id="SM00198"/>
    </source>
</evidence>
<comment type="caution">
    <text evidence="4">The sequence shown here is derived from an EMBL/GenBank/DDBJ whole genome shotgun (WGS) entry which is preliminary data.</text>
</comment>
<dbReference type="FunFam" id="3.40.33.10:FF:000004">
    <property type="entry name" value="CAP, cysteine-rich secretory protein, antigen 5"/>
    <property type="match status" value="1"/>
</dbReference>
<dbReference type="Proteomes" id="UP000607653">
    <property type="component" value="Unassembled WGS sequence"/>
</dbReference>
<feature type="chain" id="PRO_5032639953" description="SCP domain-containing protein" evidence="2">
    <location>
        <begin position="29"/>
        <end position="238"/>
    </location>
</feature>
<dbReference type="GO" id="GO:0005576">
    <property type="term" value="C:extracellular region"/>
    <property type="evidence" value="ECO:0007669"/>
    <property type="project" value="InterPro"/>
</dbReference>
<accession>A0A822YUC4</accession>
<name>A0A822YUC4_NELNU</name>
<dbReference type="InterPro" id="IPR001283">
    <property type="entry name" value="CRISP-related"/>
</dbReference>
<dbReference type="InterPro" id="IPR014044">
    <property type="entry name" value="CAP_dom"/>
</dbReference>
<reference evidence="4 5" key="1">
    <citation type="journal article" date="2020" name="Mol. Biol. Evol.">
        <title>Distinct Expression and Methylation Patterns for Genes with Different Fates following a Single Whole-Genome Duplication in Flowering Plants.</title>
        <authorList>
            <person name="Shi T."/>
            <person name="Rahmani R.S."/>
            <person name="Gugger P.F."/>
            <person name="Wang M."/>
            <person name="Li H."/>
            <person name="Zhang Y."/>
            <person name="Li Z."/>
            <person name="Wang Q."/>
            <person name="Van de Peer Y."/>
            <person name="Marchal K."/>
            <person name="Chen J."/>
        </authorList>
    </citation>
    <scope>NUCLEOTIDE SEQUENCE [LARGE SCALE GENOMIC DNA]</scope>
    <source>
        <tissue evidence="4">Leaf</tissue>
    </source>
</reference>
<keyword evidence="5" id="KW-1185">Reference proteome</keyword>
<dbReference type="PRINTS" id="PR00837">
    <property type="entry name" value="V5TPXLIKE"/>
</dbReference>
<dbReference type="InterPro" id="IPR035940">
    <property type="entry name" value="CAP_sf"/>
</dbReference>
<dbReference type="SMART" id="SM00198">
    <property type="entry name" value="SCP"/>
    <property type="match status" value="1"/>
</dbReference>
<dbReference type="InterPro" id="IPR018244">
    <property type="entry name" value="Allrgn_V5/Tpx1_CS"/>
</dbReference>
<feature type="signal peptide" evidence="2">
    <location>
        <begin position="1"/>
        <end position="28"/>
    </location>
</feature>
<feature type="compositionally biased region" description="Basic and acidic residues" evidence="1">
    <location>
        <begin position="55"/>
        <end position="68"/>
    </location>
</feature>
<proteinExistence type="predicted"/>
<evidence type="ECO:0000313" key="5">
    <source>
        <dbReference type="Proteomes" id="UP000607653"/>
    </source>
</evidence>
<feature type="region of interest" description="Disordered" evidence="1">
    <location>
        <begin position="48"/>
        <end position="68"/>
    </location>
</feature>
<protein>
    <recommendedName>
        <fullName evidence="3">SCP domain-containing protein</fullName>
    </recommendedName>
</protein>
<sequence length="238" mass="26695">MAKSMVSGGMMTALALLVSTSLLIPAIAKEHGNEGAIQMGIGGHEGPVRVGIGGGHEEPPNQEEQEPRNKHHFLEPDDIVLSALVQSTLPKHVESGRSERGEFLWAHNRVRAYMKEPLFTWDKKLARFARRFAAERVKDCLMIHSNNTELGENIFWGGTAVWTAVDVVRYWVNECMNYDSVTNQCHEGSLCGHYTQIVWRNSTQLGCALRHCDNGAFQEEKLQYLPRLSLQLLTAEPE</sequence>
<evidence type="ECO:0000313" key="4">
    <source>
        <dbReference type="EMBL" id="DAD36262.1"/>
    </source>
</evidence>
<dbReference type="AlphaFoldDB" id="A0A822YUC4"/>
<evidence type="ECO:0000256" key="2">
    <source>
        <dbReference type="SAM" id="SignalP"/>
    </source>
</evidence>
<gene>
    <name evidence="4" type="ORF">HUJ06_006902</name>
</gene>
<dbReference type="SUPFAM" id="SSF55797">
    <property type="entry name" value="PR-1-like"/>
    <property type="match status" value="1"/>
</dbReference>
<feature type="domain" description="SCP" evidence="3">
    <location>
        <begin position="98"/>
        <end position="219"/>
    </location>
</feature>